<gene>
    <name evidence="9" type="ORF">AAT19DRAFT_15069</name>
</gene>
<accession>A0A2T0A9U2</accession>
<protein>
    <submittedName>
        <fullName evidence="9">MFS transporter</fullName>
    </submittedName>
</protein>
<dbReference type="InterPro" id="IPR036259">
    <property type="entry name" value="MFS_trans_sf"/>
</dbReference>
<dbReference type="GO" id="GO:0016020">
    <property type="term" value="C:membrane"/>
    <property type="evidence" value="ECO:0007669"/>
    <property type="project" value="UniProtKB-SubCell"/>
</dbReference>
<dbReference type="SUPFAM" id="SSF103473">
    <property type="entry name" value="MFS general substrate transporter"/>
    <property type="match status" value="1"/>
</dbReference>
<dbReference type="GO" id="GO:0022857">
    <property type="term" value="F:transmembrane transporter activity"/>
    <property type="evidence" value="ECO:0007669"/>
    <property type="project" value="InterPro"/>
</dbReference>
<comment type="similarity">
    <text evidence="6">Belongs to the major facilitator superfamily. Allantoate permease family.</text>
</comment>
<feature type="transmembrane region" description="Helical" evidence="7">
    <location>
        <begin position="218"/>
        <end position="241"/>
    </location>
</feature>
<evidence type="ECO:0000256" key="6">
    <source>
        <dbReference type="ARBA" id="ARBA00037968"/>
    </source>
</evidence>
<dbReference type="OrthoDB" id="6730379at2759"/>
<feature type="domain" description="Major facilitator superfamily (MFS) profile" evidence="8">
    <location>
        <begin position="58"/>
        <end position="472"/>
    </location>
</feature>
<feature type="transmembrane region" description="Helical" evidence="7">
    <location>
        <begin position="290"/>
        <end position="318"/>
    </location>
</feature>
<evidence type="ECO:0000256" key="3">
    <source>
        <dbReference type="ARBA" id="ARBA00022692"/>
    </source>
</evidence>
<evidence type="ECO:0000313" key="10">
    <source>
        <dbReference type="Proteomes" id="UP000239560"/>
    </source>
</evidence>
<dbReference type="EMBL" id="LCTV02000006">
    <property type="protein sequence ID" value="PRQ74716.1"/>
    <property type="molecule type" value="Genomic_DNA"/>
</dbReference>
<name>A0A2T0A9U2_RHOTO</name>
<feature type="transmembrane region" description="Helical" evidence="7">
    <location>
        <begin position="95"/>
        <end position="113"/>
    </location>
</feature>
<dbReference type="Gene3D" id="1.20.1250.20">
    <property type="entry name" value="MFS general substrate transporter like domains"/>
    <property type="match status" value="1"/>
</dbReference>
<keyword evidence="4 7" id="KW-1133">Transmembrane helix</keyword>
<feature type="transmembrane region" description="Helical" evidence="7">
    <location>
        <begin position="155"/>
        <end position="175"/>
    </location>
</feature>
<dbReference type="InterPro" id="IPR020846">
    <property type="entry name" value="MFS_dom"/>
</dbReference>
<evidence type="ECO:0000256" key="2">
    <source>
        <dbReference type="ARBA" id="ARBA00022448"/>
    </source>
</evidence>
<dbReference type="PROSITE" id="PS50850">
    <property type="entry name" value="MFS"/>
    <property type="match status" value="1"/>
</dbReference>
<dbReference type="Proteomes" id="UP000239560">
    <property type="component" value="Unassembled WGS sequence"/>
</dbReference>
<evidence type="ECO:0000256" key="1">
    <source>
        <dbReference type="ARBA" id="ARBA00004141"/>
    </source>
</evidence>
<feature type="transmembrane region" description="Helical" evidence="7">
    <location>
        <begin position="356"/>
        <end position="376"/>
    </location>
</feature>
<feature type="transmembrane region" description="Helical" evidence="7">
    <location>
        <begin position="58"/>
        <end position="83"/>
    </location>
</feature>
<dbReference type="AlphaFoldDB" id="A0A2T0A9U2"/>
<dbReference type="InterPro" id="IPR011701">
    <property type="entry name" value="MFS"/>
</dbReference>
<comment type="caution">
    <text evidence="9">The sequence shown here is derived from an EMBL/GenBank/DDBJ whole genome shotgun (WGS) entry which is preliminary data.</text>
</comment>
<dbReference type="FunFam" id="1.20.1250.20:FF:000064">
    <property type="entry name" value="MFS allantoate transporter"/>
    <property type="match status" value="1"/>
</dbReference>
<dbReference type="PANTHER" id="PTHR43791:SF1">
    <property type="entry name" value="ALLANTOATE PERMEASE"/>
    <property type="match status" value="1"/>
</dbReference>
<reference evidence="9 10" key="1">
    <citation type="journal article" date="2018" name="Elife">
        <title>Functional genomics of lipid metabolism in the oleaginous yeast Rhodosporidium toruloides.</title>
        <authorList>
            <person name="Coradetti S.T."/>
            <person name="Pinel D."/>
            <person name="Geiselman G."/>
            <person name="Ito M."/>
            <person name="Mondo S."/>
            <person name="Reilly M.C."/>
            <person name="Cheng Y.F."/>
            <person name="Bauer S."/>
            <person name="Grigoriev I."/>
            <person name="Gladden J.M."/>
            <person name="Simmons B.A."/>
            <person name="Brem R."/>
            <person name="Arkin A.P."/>
            <person name="Skerker J.M."/>
        </authorList>
    </citation>
    <scope>NUCLEOTIDE SEQUENCE [LARGE SCALE GENOMIC DNA]</scope>
    <source>
        <strain evidence="9 10">NBRC 0880</strain>
    </source>
</reference>
<comment type="subcellular location">
    <subcellularLocation>
        <location evidence="1">Membrane</location>
        <topology evidence="1">Multi-pass membrane protein</topology>
    </subcellularLocation>
</comment>
<evidence type="ECO:0000259" key="8">
    <source>
        <dbReference type="PROSITE" id="PS50850"/>
    </source>
</evidence>
<sequence>MSSERGSDLEKDQDGQKDVIITSVQGVDAAALATAAVAGQAIDPAEARRLVRKIDSNILPLMCLIYLIQFLDKTSLSYASIMGIRKDNHLTLGQYSWLSSIFYLAFLVGEWPTNYALQRLPLAKWTSINVILWGAVLACTAATKDFSGLMAVRFFLGLLESCVTPAFSLITSQWYKKHEQGTRTGIWFSMNAFAQIFGAVLAWGFAKHDMAGDFSIPGWKVLFIFLGGITMALGVLLFIFLPDSPLNARFLTKEERVLAIERIRSNNSGIGNKTHKWYQVREALLDPLTWLYCLYAGAINTLNGGITFFSILISSLGFNVLDSLLYGAPGGAVVVVAVLFFLWLGDRIKMRCLCGMIPLTIGFVGVLLIWLLPFHYKVGRLVGYYISGIASVGFIVVLSLIGSNVAGSTKKSTVLALFFIFYSIGNLCGPQSWRAKDAPRYAPALATAAAVISFGILDLGLIWFLNARENRRRDRIMSAPDYVKQENIEFLDQTDRQVALLRSPRSLPCLRPAPMLPHSRIVEC</sequence>
<feature type="transmembrane region" description="Helical" evidence="7">
    <location>
        <begin position="324"/>
        <end position="344"/>
    </location>
</feature>
<feature type="transmembrane region" description="Helical" evidence="7">
    <location>
        <begin position="414"/>
        <end position="433"/>
    </location>
</feature>
<keyword evidence="3 7" id="KW-0812">Transmembrane</keyword>
<dbReference type="Pfam" id="PF07690">
    <property type="entry name" value="MFS_1"/>
    <property type="match status" value="1"/>
</dbReference>
<feature type="transmembrane region" description="Helical" evidence="7">
    <location>
        <begin position="187"/>
        <end position="206"/>
    </location>
</feature>
<evidence type="ECO:0000313" key="9">
    <source>
        <dbReference type="EMBL" id="PRQ74716.1"/>
    </source>
</evidence>
<dbReference type="PANTHER" id="PTHR43791">
    <property type="entry name" value="PERMEASE-RELATED"/>
    <property type="match status" value="1"/>
</dbReference>
<keyword evidence="5 7" id="KW-0472">Membrane</keyword>
<evidence type="ECO:0000256" key="7">
    <source>
        <dbReference type="SAM" id="Phobius"/>
    </source>
</evidence>
<feature type="transmembrane region" description="Helical" evidence="7">
    <location>
        <begin position="445"/>
        <end position="465"/>
    </location>
</feature>
<keyword evidence="2" id="KW-0813">Transport</keyword>
<evidence type="ECO:0000256" key="5">
    <source>
        <dbReference type="ARBA" id="ARBA00023136"/>
    </source>
</evidence>
<feature type="transmembrane region" description="Helical" evidence="7">
    <location>
        <begin position="382"/>
        <end position="402"/>
    </location>
</feature>
<proteinExistence type="inferred from homology"/>
<organism evidence="9 10">
    <name type="scientific">Rhodotorula toruloides</name>
    <name type="common">Yeast</name>
    <name type="synonym">Rhodosporidium toruloides</name>
    <dbReference type="NCBI Taxonomy" id="5286"/>
    <lineage>
        <taxon>Eukaryota</taxon>
        <taxon>Fungi</taxon>
        <taxon>Dikarya</taxon>
        <taxon>Basidiomycota</taxon>
        <taxon>Pucciniomycotina</taxon>
        <taxon>Microbotryomycetes</taxon>
        <taxon>Sporidiobolales</taxon>
        <taxon>Sporidiobolaceae</taxon>
        <taxon>Rhodotorula</taxon>
    </lineage>
</organism>
<feature type="transmembrane region" description="Helical" evidence="7">
    <location>
        <begin position="125"/>
        <end position="143"/>
    </location>
</feature>
<evidence type="ECO:0000256" key="4">
    <source>
        <dbReference type="ARBA" id="ARBA00022989"/>
    </source>
</evidence>